<proteinExistence type="predicted"/>
<keyword evidence="2" id="KW-1185">Reference proteome</keyword>
<reference evidence="1 2" key="1">
    <citation type="journal article" date="2018" name="PLoS Pathog.">
        <title>Evolution of structural diversity of trichothecenes, a family of toxins produced by plant pathogenic and entomopathogenic fungi.</title>
        <authorList>
            <person name="Proctor R.H."/>
            <person name="McCormick S.P."/>
            <person name="Kim H.S."/>
            <person name="Cardoza R.E."/>
            <person name="Stanley A.M."/>
            <person name="Lindo L."/>
            <person name="Kelly A."/>
            <person name="Brown D.W."/>
            <person name="Lee T."/>
            <person name="Vaughan M.M."/>
            <person name="Alexander N.J."/>
            <person name="Busman M."/>
            <person name="Gutierrez S."/>
        </authorList>
    </citation>
    <scope>NUCLEOTIDE SEQUENCE [LARGE SCALE GENOMIC DNA]</scope>
    <source>
        <strain evidence="1 2">NRRL 3299</strain>
    </source>
</reference>
<dbReference type="Proteomes" id="UP000266152">
    <property type="component" value="Unassembled WGS sequence"/>
</dbReference>
<dbReference type="GO" id="GO:0016301">
    <property type="term" value="F:kinase activity"/>
    <property type="evidence" value="ECO:0007669"/>
    <property type="project" value="UniProtKB-KW"/>
</dbReference>
<dbReference type="AlphaFoldDB" id="A0A395S9D7"/>
<dbReference type="SUPFAM" id="SSF56112">
    <property type="entry name" value="Protein kinase-like (PK-like)"/>
    <property type="match status" value="1"/>
</dbReference>
<accession>A0A395S9D7</accession>
<keyword evidence="1" id="KW-0418">Kinase</keyword>
<dbReference type="PANTHER" id="PTHR21310:SF58">
    <property type="entry name" value="AMINOGLYCOSIDE PHOSPHOTRANSFERASE DOMAIN-CONTAINING PROTEIN"/>
    <property type="match status" value="1"/>
</dbReference>
<organism evidence="1 2">
    <name type="scientific">Fusarium sporotrichioides</name>
    <dbReference type="NCBI Taxonomy" id="5514"/>
    <lineage>
        <taxon>Eukaryota</taxon>
        <taxon>Fungi</taxon>
        <taxon>Dikarya</taxon>
        <taxon>Ascomycota</taxon>
        <taxon>Pezizomycotina</taxon>
        <taxon>Sordariomycetes</taxon>
        <taxon>Hypocreomycetidae</taxon>
        <taxon>Hypocreales</taxon>
        <taxon>Nectriaceae</taxon>
        <taxon>Fusarium</taxon>
    </lineage>
</organism>
<keyword evidence="1" id="KW-0808">Transferase</keyword>
<protein>
    <submittedName>
        <fullName evidence="1">Kinaselike domain</fullName>
    </submittedName>
</protein>
<evidence type="ECO:0000313" key="1">
    <source>
        <dbReference type="EMBL" id="RGP68797.1"/>
    </source>
</evidence>
<name>A0A395S9D7_FUSSP</name>
<evidence type="ECO:0000313" key="2">
    <source>
        <dbReference type="Proteomes" id="UP000266152"/>
    </source>
</evidence>
<dbReference type="EMBL" id="PXOF01000066">
    <property type="protein sequence ID" value="RGP68797.1"/>
    <property type="molecule type" value="Genomic_DNA"/>
</dbReference>
<gene>
    <name evidence="1" type="ORF">FSPOR_5002</name>
</gene>
<sequence length="320" mass="37221">MAYSGKDREQLWFYDTVKEVDDNAWIIGGEALISRHNSKPPQPYWEGDQGSYFTMTQAPSPKPTTRRISDSCPIKDAILKSCKWKGLYRIGNAYLSVSANRGAQEHNTLEALKDSSFNFMVPTEYCHAVYGRLYHIVYSVLPGKSLVEVWPKTKDRDLRRKWTLQIAETYLQLSNWHNDRICGVDGGNLAHHWAVRESRIDPDSHTHEALIRNFKTVGMDCSEFVFAHNRMMPLSFMVDESNELVGIFMWEDAGFVPKDWVRTMTRANAFTESTILLHYHQWADPQDLDDWETLIEDALIEKGFREFWENFVNWRGGRLN</sequence>
<comment type="caution">
    <text evidence="1">The sequence shown here is derived from an EMBL/GenBank/DDBJ whole genome shotgun (WGS) entry which is preliminary data.</text>
</comment>
<dbReference type="InterPro" id="IPR011009">
    <property type="entry name" value="Kinase-like_dom_sf"/>
</dbReference>
<dbReference type="PANTHER" id="PTHR21310">
    <property type="entry name" value="AMINOGLYCOSIDE PHOSPHOTRANSFERASE-RELATED-RELATED"/>
    <property type="match status" value="1"/>
</dbReference>
<dbReference type="InterPro" id="IPR051678">
    <property type="entry name" value="AGP_Transferase"/>
</dbReference>